<evidence type="ECO:0000256" key="3">
    <source>
        <dbReference type="ARBA" id="ARBA00022679"/>
    </source>
</evidence>
<feature type="transmembrane region" description="Helical" evidence="8">
    <location>
        <begin position="455"/>
        <end position="478"/>
    </location>
</feature>
<dbReference type="CDD" id="cd07571">
    <property type="entry name" value="ALP_N-acyl_transferase"/>
    <property type="match status" value="1"/>
</dbReference>
<dbReference type="EMBL" id="LWDV01000009">
    <property type="protein sequence ID" value="OCL26402.1"/>
    <property type="molecule type" value="Genomic_DNA"/>
</dbReference>
<keyword evidence="7 8" id="KW-0012">Acyltransferase</keyword>
<dbReference type="UniPathway" id="UPA00666"/>
<dbReference type="Proteomes" id="UP000093514">
    <property type="component" value="Unassembled WGS sequence"/>
</dbReference>
<evidence type="ECO:0000256" key="7">
    <source>
        <dbReference type="ARBA" id="ARBA00023315"/>
    </source>
</evidence>
<evidence type="ECO:0000256" key="5">
    <source>
        <dbReference type="ARBA" id="ARBA00022989"/>
    </source>
</evidence>
<dbReference type="SUPFAM" id="SSF56317">
    <property type="entry name" value="Carbon-nitrogen hydrolase"/>
    <property type="match status" value="1"/>
</dbReference>
<dbReference type="GO" id="GO:0016410">
    <property type="term" value="F:N-acyltransferase activity"/>
    <property type="evidence" value="ECO:0007669"/>
    <property type="project" value="UniProtKB-UniRule"/>
</dbReference>
<keyword evidence="4 8" id="KW-0812">Transmembrane</keyword>
<dbReference type="PANTHER" id="PTHR38686:SF1">
    <property type="entry name" value="APOLIPOPROTEIN N-ACYLTRANSFERASE"/>
    <property type="match status" value="1"/>
</dbReference>
<dbReference type="InterPro" id="IPR036526">
    <property type="entry name" value="C-N_Hydrolase_sf"/>
</dbReference>
<dbReference type="GO" id="GO:0042158">
    <property type="term" value="P:lipoprotein biosynthetic process"/>
    <property type="evidence" value="ECO:0007669"/>
    <property type="project" value="UniProtKB-UniRule"/>
</dbReference>
<dbReference type="InterPro" id="IPR045378">
    <property type="entry name" value="LNT_N"/>
</dbReference>
<keyword evidence="5 8" id="KW-1133">Transmembrane helix</keyword>
<dbReference type="InterPro" id="IPR004563">
    <property type="entry name" value="Apolipo_AcylTrfase"/>
</dbReference>
<comment type="caution">
    <text evidence="10">The sequence shown here is derived from an EMBL/GenBank/DDBJ whole genome shotgun (WGS) entry which is preliminary data.</text>
</comment>
<feature type="transmembrane region" description="Helical" evidence="8">
    <location>
        <begin position="49"/>
        <end position="72"/>
    </location>
</feature>
<dbReference type="HAMAP" id="MF_01148">
    <property type="entry name" value="Lnt"/>
    <property type="match status" value="1"/>
</dbReference>
<feature type="transmembrane region" description="Helical" evidence="8">
    <location>
        <begin position="78"/>
        <end position="102"/>
    </location>
</feature>
<evidence type="ECO:0000256" key="6">
    <source>
        <dbReference type="ARBA" id="ARBA00023136"/>
    </source>
</evidence>
<evidence type="ECO:0000259" key="9">
    <source>
        <dbReference type="PROSITE" id="PS50263"/>
    </source>
</evidence>
<dbReference type="NCBIfam" id="TIGR00546">
    <property type="entry name" value="lnt"/>
    <property type="match status" value="1"/>
</dbReference>
<comment type="subcellular location">
    <subcellularLocation>
        <location evidence="1 8">Cell membrane</location>
        <topology evidence="1 8">Multi-pass membrane protein</topology>
    </subcellularLocation>
</comment>
<dbReference type="Pfam" id="PF00795">
    <property type="entry name" value="CN_hydrolase"/>
    <property type="match status" value="1"/>
</dbReference>
<reference evidence="10 11" key="2">
    <citation type="submission" date="2016-08" db="EMBL/GenBank/DDBJ databases">
        <title>Orenia metallireducens sp. nov. strain Z6, a Novel Metal-reducing Firmicute from the Deep Subsurface.</title>
        <authorList>
            <person name="Maxim B.I."/>
            <person name="Kenneth K."/>
            <person name="Flynn T.M."/>
            <person name="Oloughlin E.J."/>
            <person name="Locke R.A."/>
            <person name="Weber J.R."/>
            <person name="Egan S.M."/>
            <person name="Mackie R.I."/>
            <person name="Cann I.K."/>
        </authorList>
    </citation>
    <scope>NUCLEOTIDE SEQUENCE [LARGE SCALE GENOMIC DNA]</scope>
    <source>
        <strain evidence="10 11">Z6</strain>
    </source>
</reference>
<dbReference type="GO" id="GO:0005886">
    <property type="term" value="C:plasma membrane"/>
    <property type="evidence" value="ECO:0007669"/>
    <property type="project" value="UniProtKB-SubCell"/>
</dbReference>
<feature type="transmembrane region" description="Helical" evidence="8">
    <location>
        <begin position="182"/>
        <end position="201"/>
    </location>
</feature>
<keyword evidence="2 8" id="KW-1003">Cell membrane</keyword>
<dbReference type="PANTHER" id="PTHR38686">
    <property type="entry name" value="APOLIPOPROTEIN N-ACYLTRANSFERASE"/>
    <property type="match status" value="1"/>
</dbReference>
<comment type="function">
    <text evidence="8">Catalyzes the phospholipid dependent N-acylation of the N-terminal cysteine of apolipoprotein, the last step in lipoprotein maturation.</text>
</comment>
<proteinExistence type="inferred from homology"/>
<evidence type="ECO:0000256" key="2">
    <source>
        <dbReference type="ARBA" id="ARBA00022475"/>
    </source>
</evidence>
<evidence type="ECO:0000256" key="1">
    <source>
        <dbReference type="ARBA" id="ARBA00004651"/>
    </source>
</evidence>
<keyword evidence="6 8" id="KW-0472">Membrane</keyword>
<organism evidence="10 11">
    <name type="scientific">Orenia metallireducens</name>
    <dbReference type="NCBI Taxonomy" id="1413210"/>
    <lineage>
        <taxon>Bacteria</taxon>
        <taxon>Bacillati</taxon>
        <taxon>Bacillota</taxon>
        <taxon>Clostridia</taxon>
        <taxon>Halanaerobiales</taxon>
        <taxon>Halobacteroidaceae</taxon>
        <taxon>Orenia</taxon>
    </lineage>
</organism>
<comment type="pathway">
    <text evidence="8">Protein modification; lipoprotein biosynthesis (N-acyl transfer).</text>
</comment>
<feature type="transmembrane region" description="Helical" evidence="8">
    <location>
        <begin position="6"/>
        <end position="37"/>
    </location>
</feature>
<evidence type="ECO:0000256" key="4">
    <source>
        <dbReference type="ARBA" id="ARBA00022692"/>
    </source>
</evidence>
<evidence type="ECO:0000313" key="11">
    <source>
        <dbReference type="Proteomes" id="UP000093514"/>
    </source>
</evidence>
<protein>
    <recommendedName>
        <fullName evidence="8">Apolipoprotein N-acyltransferase</fullName>
        <shortName evidence="8">ALP N-acyltransferase</shortName>
        <ecNumber evidence="8">2.3.1.269</ecNumber>
    </recommendedName>
</protein>
<dbReference type="RefSeq" id="WP_068718197.1">
    <property type="nucleotide sequence ID" value="NZ_LWDV01000009.1"/>
</dbReference>
<gene>
    <name evidence="8" type="primary">lnt</name>
    <name evidence="10" type="ORF">U472_10390</name>
</gene>
<reference evidence="11" key="1">
    <citation type="submission" date="2016-07" db="EMBL/GenBank/DDBJ databases">
        <authorList>
            <person name="Florea S."/>
            <person name="Webb J.S."/>
            <person name="Jaromczyk J."/>
            <person name="Schardl C.L."/>
        </authorList>
    </citation>
    <scope>NUCLEOTIDE SEQUENCE [LARGE SCALE GENOMIC DNA]</scope>
    <source>
        <strain evidence="11">Z6</strain>
    </source>
</reference>
<feature type="transmembrane region" description="Helical" evidence="8">
    <location>
        <begin position="109"/>
        <end position="135"/>
    </location>
</feature>
<comment type="catalytic activity">
    <reaction evidence="8">
        <text>N-terminal S-1,2-diacyl-sn-glyceryl-L-cysteinyl-[lipoprotein] + a glycerophospholipid = N-acyl-S-1,2-diacyl-sn-glyceryl-L-cysteinyl-[lipoprotein] + a 2-acyl-sn-glycero-3-phospholipid + H(+)</text>
        <dbReference type="Rhea" id="RHEA:48228"/>
        <dbReference type="Rhea" id="RHEA-COMP:14681"/>
        <dbReference type="Rhea" id="RHEA-COMP:14684"/>
        <dbReference type="ChEBI" id="CHEBI:15378"/>
        <dbReference type="ChEBI" id="CHEBI:136912"/>
        <dbReference type="ChEBI" id="CHEBI:140656"/>
        <dbReference type="ChEBI" id="CHEBI:140657"/>
        <dbReference type="ChEBI" id="CHEBI:140660"/>
        <dbReference type="EC" id="2.3.1.269"/>
    </reaction>
</comment>
<feature type="transmembrane region" description="Helical" evidence="8">
    <location>
        <begin position="155"/>
        <end position="175"/>
    </location>
</feature>
<comment type="similarity">
    <text evidence="8">Belongs to the CN hydrolase family. Apolipoprotein N-acyltransferase subfamily.</text>
</comment>
<dbReference type="OrthoDB" id="9811121at2"/>
<evidence type="ECO:0000256" key="8">
    <source>
        <dbReference type="HAMAP-Rule" id="MF_01148"/>
    </source>
</evidence>
<dbReference type="InterPro" id="IPR003010">
    <property type="entry name" value="C-N_Hydrolase"/>
</dbReference>
<name>A0A1C0A839_9FIRM</name>
<dbReference type="Pfam" id="PF20154">
    <property type="entry name" value="LNT_N"/>
    <property type="match status" value="1"/>
</dbReference>
<sequence>MENYLLAIFAGLLLGIPFKFPSLALLAWVGLIPLLFALERSESKSSFKLGWTTGMTFLAISSYWLLISVANFSKYPLIVSILIFVIAISIISLYFGLFAVVWNNLRGKVSILIITPLVWTGVEFLRTIFSFQFLFAFLGYSQAFIPQLIQLAQYGGVYLVTFIIILVNTLLYVSLKKREVKYLIIGVLIFALLFTYGNALLKEEVVAKKEFAVGIMQPNIPQEMKLSRDKQGEVISKILNLTSEELAKGNPDLMIWPETAILRGYYENRKFPYVFYRDNPLFIGGHIKENGNYLNSAFLVNKSRDIVQRYSKVKLVPWGEYVPFPKLIPDIIETTLNHITPGNKLVAFNLKGVTWVSPICSEILNPFYIKKLYQQNDFMVNISNEAWFGKSHAPLQVLQAAIFRAVENRTPVVKVGNIGISGVVNHRGEILVRTEIFKTNTFTFNLPIPERKETFYYKFGNFFGWLNLIIIVLLLIIINNKRINFFKDN</sequence>
<accession>A0A1C0A839</accession>
<dbReference type="EC" id="2.3.1.269" evidence="8"/>
<keyword evidence="3 8" id="KW-0808">Transferase</keyword>
<keyword evidence="11" id="KW-1185">Reference proteome</keyword>
<feature type="domain" description="CN hydrolase" evidence="9">
    <location>
        <begin position="216"/>
        <end position="448"/>
    </location>
</feature>
<evidence type="ECO:0000313" key="10">
    <source>
        <dbReference type="EMBL" id="OCL26402.1"/>
    </source>
</evidence>
<keyword evidence="10" id="KW-0449">Lipoprotein</keyword>
<dbReference type="Gene3D" id="3.60.110.10">
    <property type="entry name" value="Carbon-nitrogen hydrolase"/>
    <property type="match status" value="1"/>
</dbReference>
<dbReference type="PROSITE" id="PS50263">
    <property type="entry name" value="CN_HYDROLASE"/>
    <property type="match status" value="1"/>
</dbReference>
<dbReference type="AlphaFoldDB" id="A0A1C0A839"/>